<evidence type="ECO:0000313" key="2">
    <source>
        <dbReference type="EMBL" id="NGO12225.1"/>
    </source>
</evidence>
<dbReference type="RefSeq" id="WP_165264619.1">
    <property type="nucleotide sequence ID" value="NZ_JAAKZY010000132.1"/>
</dbReference>
<evidence type="ECO:0000313" key="3">
    <source>
        <dbReference type="Proteomes" id="UP000472335"/>
    </source>
</evidence>
<sequence length="58" mass="6241">MEPGTSVDIETFGDEPAAGERRTGDGARAVLSARSTRRDDRGEKELGEPESHIILGED</sequence>
<organism evidence="2 3">
    <name type="scientific">Streptomyces scabichelini</name>
    <dbReference type="NCBI Taxonomy" id="2711217"/>
    <lineage>
        <taxon>Bacteria</taxon>
        <taxon>Bacillati</taxon>
        <taxon>Actinomycetota</taxon>
        <taxon>Actinomycetes</taxon>
        <taxon>Kitasatosporales</taxon>
        <taxon>Streptomycetaceae</taxon>
        <taxon>Streptomyces</taxon>
    </lineage>
</organism>
<keyword evidence="3" id="KW-1185">Reference proteome</keyword>
<dbReference type="EMBL" id="JAAKZY010000132">
    <property type="protein sequence ID" value="NGO12225.1"/>
    <property type="molecule type" value="Genomic_DNA"/>
</dbReference>
<proteinExistence type="predicted"/>
<protein>
    <submittedName>
        <fullName evidence="2">Uncharacterized protein</fullName>
    </submittedName>
</protein>
<dbReference type="AlphaFoldDB" id="A0A6G4VEA3"/>
<name>A0A6G4VEA3_9ACTN</name>
<dbReference type="Proteomes" id="UP000472335">
    <property type="component" value="Unassembled WGS sequence"/>
</dbReference>
<comment type="caution">
    <text evidence="2">The sequence shown here is derived from an EMBL/GenBank/DDBJ whole genome shotgun (WGS) entry which is preliminary data.</text>
</comment>
<feature type="compositionally biased region" description="Basic and acidic residues" evidence="1">
    <location>
        <begin position="36"/>
        <end position="51"/>
    </location>
</feature>
<accession>A0A6G4VEA3</accession>
<evidence type="ECO:0000256" key="1">
    <source>
        <dbReference type="SAM" id="MobiDB-lite"/>
    </source>
</evidence>
<feature type="region of interest" description="Disordered" evidence="1">
    <location>
        <begin position="1"/>
        <end position="58"/>
    </location>
</feature>
<gene>
    <name evidence="2" type="ORF">G5C60_32625</name>
</gene>
<reference evidence="2 3" key="1">
    <citation type="submission" date="2020-02" db="EMBL/GenBank/DDBJ databases">
        <title>Whole-genome analyses of novel actinobacteria.</title>
        <authorList>
            <person name="Sahin N."/>
            <person name="Gencbay T."/>
        </authorList>
    </citation>
    <scope>NUCLEOTIDE SEQUENCE [LARGE SCALE GENOMIC DNA]</scope>
    <source>
        <strain evidence="2 3">HC44</strain>
    </source>
</reference>